<evidence type="ECO:0000256" key="8">
    <source>
        <dbReference type="ARBA" id="ARBA00047571"/>
    </source>
</evidence>
<dbReference type="GO" id="GO:0140999">
    <property type="term" value="F:histone H3K4 trimethyltransferase activity"/>
    <property type="evidence" value="ECO:0007669"/>
    <property type="project" value="UniProtKB-EC"/>
</dbReference>
<dbReference type="InterPro" id="IPR046341">
    <property type="entry name" value="SET_dom_sf"/>
</dbReference>
<dbReference type="EC" id="2.1.1.354" evidence="2"/>
<dbReference type="SUPFAM" id="SSF82199">
    <property type="entry name" value="SET domain"/>
    <property type="match status" value="1"/>
</dbReference>
<feature type="region of interest" description="Disordered" evidence="11">
    <location>
        <begin position="387"/>
        <end position="425"/>
    </location>
</feature>
<dbReference type="PROSITE" id="PS50868">
    <property type="entry name" value="POST_SET"/>
    <property type="match status" value="1"/>
</dbReference>
<dbReference type="InterPro" id="IPR003616">
    <property type="entry name" value="Post-SET_dom"/>
</dbReference>
<evidence type="ECO:0000256" key="1">
    <source>
        <dbReference type="ARBA" id="ARBA00004123"/>
    </source>
</evidence>
<keyword evidence="5" id="KW-0949">S-adenosyl-L-methionine</keyword>
<feature type="compositionally biased region" description="Polar residues" evidence="11">
    <location>
        <begin position="694"/>
        <end position="707"/>
    </location>
</feature>
<keyword evidence="4" id="KW-0808">Transferase</keyword>
<dbReference type="InterPro" id="IPR044570">
    <property type="entry name" value="Set1-like"/>
</dbReference>
<keyword evidence="6" id="KW-0156">Chromatin regulator</keyword>
<name>A0AAD4RBH9_9BILA</name>
<dbReference type="GO" id="GO:0032259">
    <property type="term" value="P:methylation"/>
    <property type="evidence" value="ECO:0007669"/>
    <property type="project" value="UniProtKB-KW"/>
</dbReference>
<feature type="domain" description="Post-SET" evidence="13">
    <location>
        <begin position="1146"/>
        <end position="1162"/>
    </location>
</feature>
<feature type="region of interest" description="Disordered" evidence="11">
    <location>
        <begin position="537"/>
        <end position="556"/>
    </location>
</feature>
<evidence type="ECO:0000256" key="11">
    <source>
        <dbReference type="SAM" id="MobiDB-lite"/>
    </source>
</evidence>
<accession>A0AAD4RBH9</accession>
<evidence type="ECO:0000256" key="3">
    <source>
        <dbReference type="ARBA" id="ARBA00022603"/>
    </source>
</evidence>
<evidence type="ECO:0000313" key="14">
    <source>
        <dbReference type="EMBL" id="KAI1723520.1"/>
    </source>
</evidence>
<evidence type="ECO:0000256" key="5">
    <source>
        <dbReference type="ARBA" id="ARBA00022691"/>
    </source>
</evidence>
<dbReference type="EMBL" id="JAKKPZ010000003">
    <property type="protein sequence ID" value="KAI1723520.1"/>
    <property type="molecule type" value="Genomic_DNA"/>
</dbReference>
<dbReference type="PANTHER" id="PTHR45814">
    <property type="entry name" value="HISTONE-LYSINE N-METHYLTRANSFERASE SETD1"/>
    <property type="match status" value="1"/>
</dbReference>
<evidence type="ECO:0000256" key="4">
    <source>
        <dbReference type="ARBA" id="ARBA00022679"/>
    </source>
</evidence>
<dbReference type="SMART" id="SM00317">
    <property type="entry name" value="SET"/>
    <property type="match status" value="1"/>
</dbReference>
<feature type="compositionally biased region" description="Basic and acidic residues" evidence="11">
    <location>
        <begin position="410"/>
        <end position="422"/>
    </location>
</feature>
<feature type="region of interest" description="Disordered" evidence="11">
    <location>
        <begin position="353"/>
        <end position="375"/>
    </location>
</feature>
<evidence type="ECO:0000313" key="15">
    <source>
        <dbReference type="Proteomes" id="UP001201812"/>
    </source>
</evidence>
<proteinExistence type="predicted"/>
<gene>
    <name evidence="14" type="ORF">DdX_03681</name>
</gene>
<organism evidence="14 15">
    <name type="scientific">Ditylenchus destructor</name>
    <dbReference type="NCBI Taxonomy" id="166010"/>
    <lineage>
        <taxon>Eukaryota</taxon>
        <taxon>Metazoa</taxon>
        <taxon>Ecdysozoa</taxon>
        <taxon>Nematoda</taxon>
        <taxon>Chromadorea</taxon>
        <taxon>Rhabditida</taxon>
        <taxon>Tylenchina</taxon>
        <taxon>Tylenchomorpha</taxon>
        <taxon>Sphaerularioidea</taxon>
        <taxon>Anguinidae</taxon>
        <taxon>Anguininae</taxon>
        <taxon>Ditylenchus</taxon>
    </lineage>
</organism>
<feature type="domain" description="SET" evidence="12">
    <location>
        <begin position="1011"/>
        <end position="1137"/>
    </location>
</feature>
<comment type="catalytic activity">
    <reaction evidence="8">
        <text>L-lysyl(4)-[histone H3] + 3 S-adenosyl-L-methionine = N(6),N(6),N(6)-trimethyl-L-lysyl(4)-[histone H3] + 3 S-adenosyl-L-homocysteine + 3 H(+)</text>
        <dbReference type="Rhea" id="RHEA:60260"/>
        <dbReference type="Rhea" id="RHEA-COMP:15537"/>
        <dbReference type="Rhea" id="RHEA-COMP:15547"/>
        <dbReference type="ChEBI" id="CHEBI:15378"/>
        <dbReference type="ChEBI" id="CHEBI:29969"/>
        <dbReference type="ChEBI" id="CHEBI:57856"/>
        <dbReference type="ChEBI" id="CHEBI:59789"/>
        <dbReference type="ChEBI" id="CHEBI:61961"/>
        <dbReference type="EC" id="2.1.1.354"/>
    </reaction>
</comment>
<keyword evidence="3" id="KW-0489">Methyltransferase</keyword>
<evidence type="ECO:0000256" key="2">
    <source>
        <dbReference type="ARBA" id="ARBA00012182"/>
    </source>
</evidence>
<dbReference type="InterPro" id="IPR001214">
    <property type="entry name" value="SET_dom"/>
</dbReference>
<dbReference type="GO" id="GO:0048188">
    <property type="term" value="C:Set1C/COMPASS complex"/>
    <property type="evidence" value="ECO:0007669"/>
    <property type="project" value="TreeGrafter"/>
</dbReference>
<dbReference type="Pfam" id="PF00856">
    <property type="entry name" value="SET"/>
    <property type="match status" value="1"/>
</dbReference>
<keyword evidence="7" id="KW-0539">Nucleus</keyword>
<evidence type="ECO:0000256" key="7">
    <source>
        <dbReference type="ARBA" id="ARBA00023242"/>
    </source>
</evidence>
<dbReference type="PANTHER" id="PTHR45814:SF2">
    <property type="entry name" value="HISTONE-LYSINE N-METHYLTRANSFERASE SETD1"/>
    <property type="match status" value="1"/>
</dbReference>
<comment type="subcellular location">
    <subcellularLocation>
        <location evidence="1">Nucleus</location>
    </subcellularLocation>
</comment>
<dbReference type="AlphaFoldDB" id="A0AAD4RBH9"/>
<feature type="compositionally biased region" description="Basic and acidic residues" evidence="11">
    <location>
        <begin position="683"/>
        <end position="693"/>
    </location>
</feature>
<feature type="region of interest" description="Disordered" evidence="11">
    <location>
        <begin position="680"/>
        <end position="707"/>
    </location>
</feature>
<dbReference type="Gene3D" id="2.170.270.10">
    <property type="entry name" value="SET domain"/>
    <property type="match status" value="1"/>
</dbReference>
<sequence>MWSPWQSSDAHYEKRFGHTATNRLPHSPNVIEGARKRKLSNSRADSQIIQIDSTGQSEKVQILDGAQTINEPVTQNSDGVAVQTSTGTPITVTYVDSNATTGQVLASANAAANSARNAAANGGTKGAASGRRAPILSYHGVDGGNVQPTHLVVIRDGPVMVSDTSGLKENTVQYQIASSSNGSTRPVTIVQNVQPSRYVVVNSSQARSTPYQSYSPGGYAQPVMNVFTSALSSRPGQQYTTWFANEPGYRTTTSPGFPLSNVPFQTRRPNPNTVGPYVIPAVRRYGYRERIPTKFPLNSSLYGMLNTGTPYEKPMNGHQLASSSSASNIAYEKNRSSPVCSAREMRTTPLISQPILKEKTAPTSERGSKKGASNLVPDFTTFLSENLMPNATETSSPQKSVGSEEDEKDCEVKEEKQNRTERPSSCARILTVDEVRRKKYLSMQKEFMEKLRDVTCARTCITYDSWIASKRKRQQPSQPLPIVECSVKPSTTITPSSPACSSRIEEPVAPTTSNQCKKDMTFVVVEDILSDEAANASAPKPTVVKKERKKWTRRNPEEKRKPLRVLQRIGKKKRFGKRSLQDEVDILYGLCKNTLMYSVEDCMYLRRRWCMENGDMNVEQHLEVKPIAQKVESLGKIAREDEFETKIEPMEHECQIQIQNPILSSKNDIATETTTIELVTSGDKAKRDTEGSHQESPAEQSLNTSSELDLKIEIDDVNENPLNMLDLLADVATRMSVPLSADLNTTPSPTSDVMTNENNPENDCLKRANDQQYSSPGKVSASECVSKVETDAASIEAHGQLEAEKTVCEDAGGNLLDIKINSPLPSVGDIKSEYQIDSTLSNSASSLWNGNPPEHWDEVSWITPKKIPNIQIAPIIHKNSALIPKPFGEKTFESYCYNHAKLRDVIPLPAGCARAQGFFKLSPAHKSRLRQLVKDTLNNEDDTTFDPLATQLTAVGPEDGRQVRHKIVDINNTERLQTQLLQMPLSERVAMRNCMESNELKKIGPEKFRQKELKFSRSNIHGWGLFAMETIPPDEPIIEYVGEVVRHSIADVREKKYEKQGMGSSYMFRINADWVVDATRSGNYARFINHCCRPNCYARIVSVSGTNNGSTSGVNKRIIVYSKSTIEKGEELTYDYKFDRELDSDERIPCMCSIKGCRKFLN</sequence>
<comment type="catalytic activity">
    <reaction evidence="9">
        <text>N(6)-methyl-L-lysyl(4)-[histone H3] + S-adenosyl-L-methionine = N(6),N(6)-dimethyl-L-lysyl(4)-[histone H3] + S-adenosyl-L-homocysteine + H(+)</text>
        <dbReference type="Rhea" id="RHEA:60268"/>
        <dbReference type="Rhea" id="RHEA-COMP:15540"/>
        <dbReference type="Rhea" id="RHEA-COMP:15543"/>
        <dbReference type="ChEBI" id="CHEBI:15378"/>
        <dbReference type="ChEBI" id="CHEBI:57856"/>
        <dbReference type="ChEBI" id="CHEBI:59789"/>
        <dbReference type="ChEBI" id="CHEBI:61929"/>
        <dbReference type="ChEBI" id="CHEBI:61976"/>
    </reaction>
</comment>
<reference evidence="14" key="1">
    <citation type="submission" date="2022-01" db="EMBL/GenBank/DDBJ databases">
        <title>Genome Sequence Resource for Two Populations of Ditylenchus destructor, the Migratory Endoparasitic Phytonematode.</title>
        <authorList>
            <person name="Zhang H."/>
            <person name="Lin R."/>
            <person name="Xie B."/>
        </authorList>
    </citation>
    <scope>NUCLEOTIDE SEQUENCE</scope>
    <source>
        <strain evidence="14">BazhouSP</strain>
    </source>
</reference>
<evidence type="ECO:0000256" key="9">
    <source>
        <dbReference type="ARBA" id="ARBA00047583"/>
    </source>
</evidence>
<evidence type="ECO:0000256" key="10">
    <source>
        <dbReference type="ARBA" id="ARBA00049129"/>
    </source>
</evidence>
<dbReference type="PROSITE" id="PS50280">
    <property type="entry name" value="SET"/>
    <property type="match status" value="1"/>
</dbReference>
<feature type="compositionally biased region" description="Polar residues" evidence="11">
    <location>
        <begin position="387"/>
        <end position="401"/>
    </location>
</feature>
<evidence type="ECO:0000259" key="12">
    <source>
        <dbReference type="PROSITE" id="PS50280"/>
    </source>
</evidence>
<keyword evidence="15" id="KW-1185">Reference proteome</keyword>
<evidence type="ECO:0000256" key="6">
    <source>
        <dbReference type="ARBA" id="ARBA00022853"/>
    </source>
</evidence>
<comment type="catalytic activity">
    <reaction evidence="10">
        <text>N(6),N(6)-dimethyl-L-lysyl(4)-[histone H3] + S-adenosyl-L-methionine = N(6),N(6),N(6)-trimethyl-L-lysyl(4)-[histone H3] + S-adenosyl-L-homocysteine + H(+)</text>
        <dbReference type="Rhea" id="RHEA:60272"/>
        <dbReference type="Rhea" id="RHEA-COMP:15537"/>
        <dbReference type="Rhea" id="RHEA-COMP:15540"/>
        <dbReference type="ChEBI" id="CHEBI:15378"/>
        <dbReference type="ChEBI" id="CHEBI:57856"/>
        <dbReference type="ChEBI" id="CHEBI:59789"/>
        <dbReference type="ChEBI" id="CHEBI:61961"/>
        <dbReference type="ChEBI" id="CHEBI:61976"/>
    </reaction>
</comment>
<dbReference type="Proteomes" id="UP001201812">
    <property type="component" value="Unassembled WGS sequence"/>
</dbReference>
<protein>
    <recommendedName>
        <fullName evidence="2">[histone H3]-lysine(4) N-trimethyltransferase</fullName>
        <ecNumber evidence="2">2.1.1.354</ecNumber>
    </recommendedName>
</protein>
<comment type="caution">
    <text evidence="14">The sequence shown here is derived from an EMBL/GenBank/DDBJ whole genome shotgun (WGS) entry which is preliminary data.</text>
</comment>
<evidence type="ECO:0000259" key="13">
    <source>
        <dbReference type="PROSITE" id="PS50868"/>
    </source>
</evidence>